<proteinExistence type="predicted"/>
<keyword evidence="3" id="KW-1185">Reference proteome</keyword>
<keyword evidence="1" id="KW-0732">Signal</keyword>
<reference evidence="2" key="1">
    <citation type="submission" date="2020-09" db="EMBL/GenBank/DDBJ databases">
        <title>A novel bacterium of genus Mangrovicoccus, isolated from South China Sea.</title>
        <authorList>
            <person name="Huang H."/>
            <person name="Mo K."/>
            <person name="Hu Y."/>
        </authorList>
    </citation>
    <scope>NUCLEOTIDE SEQUENCE</scope>
    <source>
        <strain evidence="2">HB182678</strain>
    </source>
</reference>
<sequence>MRAAALAASLAILALSACDTPSPAAGGSVYKAMNGRRVVPLREPAGAFEVLALPGDAGPQFFCAAADYAYTMRGARPVDRVVIVRSAGDSLTHPGTRGVAFRIMSRDEAPPLDGVYLNPRKQGEAATIGHARQLCRRPVSWFGDD</sequence>
<name>A0A8J6Z8B2_9RHOB</name>
<evidence type="ECO:0000313" key="3">
    <source>
        <dbReference type="Proteomes" id="UP000609121"/>
    </source>
</evidence>
<comment type="caution">
    <text evidence="2">The sequence shown here is derived from an EMBL/GenBank/DDBJ whole genome shotgun (WGS) entry which is preliminary data.</text>
</comment>
<feature type="signal peptide" evidence="1">
    <location>
        <begin position="1"/>
        <end position="24"/>
    </location>
</feature>
<protein>
    <recommendedName>
        <fullName evidence="4">Lipoprotein</fullName>
    </recommendedName>
</protein>
<dbReference type="PROSITE" id="PS51257">
    <property type="entry name" value="PROKAR_LIPOPROTEIN"/>
    <property type="match status" value="1"/>
</dbReference>
<dbReference type="EMBL" id="JACVXA010000011">
    <property type="protein sequence ID" value="MBE3637676.1"/>
    <property type="molecule type" value="Genomic_DNA"/>
</dbReference>
<accession>A0A8J6Z8B2</accession>
<organism evidence="2 3">
    <name type="scientific">Mangrovicoccus algicola</name>
    <dbReference type="NCBI Taxonomy" id="2771008"/>
    <lineage>
        <taxon>Bacteria</taxon>
        <taxon>Pseudomonadati</taxon>
        <taxon>Pseudomonadota</taxon>
        <taxon>Alphaproteobacteria</taxon>
        <taxon>Rhodobacterales</taxon>
        <taxon>Paracoccaceae</taxon>
        <taxon>Mangrovicoccus</taxon>
    </lineage>
</organism>
<evidence type="ECO:0000313" key="2">
    <source>
        <dbReference type="EMBL" id="MBE3637676.1"/>
    </source>
</evidence>
<dbReference type="RefSeq" id="WP_193180586.1">
    <property type="nucleotide sequence ID" value="NZ_JACVXA010000011.1"/>
</dbReference>
<dbReference type="Proteomes" id="UP000609121">
    <property type="component" value="Unassembled WGS sequence"/>
</dbReference>
<feature type="chain" id="PRO_5035207836" description="Lipoprotein" evidence="1">
    <location>
        <begin position="25"/>
        <end position="145"/>
    </location>
</feature>
<evidence type="ECO:0008006" key="4">
    <source>
        <dbReference type="Google" id="ProtNLM"/>
    </source>
</evidence>
<dbReference type="AlphaFoldDB" id="A0A8J6Z8B2"/>
<gene>
    <name evidence="2" type="ORF">ICN82_05575</name>
</gene>
<evidence type="ECO:0000256" key="1">
    <source>
        <dbReference type="SAM" id="SignalP"/>
    </source>
</evidence>